<dbReference type="InterPro" id="IPR013491">
    <property type="entry name" value="Tape_meas_N"/>
</dbReference>
<dbReference type="RefSeq" id="WP_320188913.1">
    <property type="nucleotide sequence ID" value="NZ_CP192772.1"/>
</dbReference>
<sequence length="893" mass="94207">MAVTLDELRATMRMELNPFMRDMQKLHGVSARTAKLVESTWLSTNKRLDSIGRNMAAGLATPLLAIGGALSVDSVMHYADAWTSAKNSLAVAGIQGENQISVLDQLYASAQKNAAPLTAMADLFGKAAQAGDNLGASQKDLLKFSDGVGTALLVQGSSASQASGALLQLGQLLGKTRVEAEEFNSINEGARPILMAVANGLDAAGGSVSKLKELVNDGKVSGQQFFQAFLKGLPSIEKMAANATQTIDQGMTKVNNAFTKFIGQSDESLGASQRLVAGLNALADNFDEVADVTLKVAAIIAGALVGRSIAGMIVSLGLATTGVIRFVAALRAASTMAGLATALGGISAAAGPIGAVVGVAAVGALALFSASSAEASEGAKTYAEALEQVRRKATEVAPAIAGAAASVDEKLKSSLTGGVEEGVVKIEAAKTAIIDMFDHLFRNVDRTVIAPAQLQQLEDLQEQLRSGKITAEQAEQALFKLANSNPDFKAVAAAFSPLLVALSEAIASTEILRQRLGSSDGLSDQQKAGYKQYAASRMQGEEMLRLGKAYSEEAQRQNGLSKEQLATEKEIASIKKDLAEKGGFLPDDQIKALAAANVATTEGRSKSGKTKGVKQTADSRFDADIQAVRDRTAALIEEQRIVGLSYQESEKRRMALDLEQTALADLREEARRKGQTDLENIQLSAEQRAKIDEASEAYARQADILRRVTEEQERADDAAQEFYESFKSNVMDAISGAKSLGEVLSSLTKKLAEMFLSSAFDSLFKPSSGGKGGGGLGGFFNAIGSIFRATGGPVVKGQPYIVGEHRPEVFVPDSNGKIMPRVPTMPSLPSMSQMGSQTRQSSQPSTFVIDVRGATGNSEIQEMVAAGVEQGIAIYDKQMPDRVQSINRNPRKR</sequence>
<protein>
    <submittedName>
        <fullName evidence="3">Tape measure protein</fullName>
    </submittedName>
</protein>
<evidence type="ECO:0000256" key="1">
    <source>
        <dbReference type="SAM" id="Phobius"/>
    </source>
</evidence>
<comment type="caution">
    <text evidence="3">The sequence shown here is derived from an EMBL/GenBank/DDBJ whole genome shotgun (WGS) entry which is preliminary data.</text>
</comment>
<keyword evidence="1" id="KW-0812">Transmembrane</keyword>
<evidence type="ECO:0000313" key="3">
    <source>
        <dbReference type="EMBL" id="MDX8332890.1"/>
    </source>
</evidence>
<feature type="transmembrane region" description="Helical" evidence="1">
    <location>
        <begin position="342"/>
        <end position="368"/>
    </location>
</feature>
<accession>A0ABU4W529</accession>
<dbReference type="Pfam" id="PF20155">
    <property type="entry name" value="TMP_3"/>
    <property type="match status" value="1"/>
</dbReference>
<keyword evidence="4" id="KW-1185">Reference proteome</keyword>
<name>A0ABU4W529_9HYPH</name>
<gene>
    <name evidence="3" type="ORF">RMS29_27205</name>
</gene>
<evidence type="ECO:0000313" key="4">
    <source>
        <dbReference type="Proteomes" id="UP001277561"/>
    </source>
</evidence>
<proteinExistence type="predicted"/>
<keyword evidence="1" id="KW-0472">Membrane</keyword>
<keyword evidence="1" id="KW-1133">Transmembrane helix</keyword>
<feature type="transmembrane region" description="Helical" evidence="1">
    <location>
        <begin position="309"/>
        <end position="330"/>
    </location>
</feature>
<feature type="domain" description="Tape measure protein N-terminal" evidence="2">
    <location>
        <begin position="74"/>
        <end position="267"/>
    </location>
</feature>
<evidence type="ECO:0000259" key="2">
    <source>
        <dbReference type="Pfam" id="PF20155"/>
    </source>
</evidence>
<reference evidence="3" key="1">
    <citation type="journal article" date="2023" name="Phytobiomes J">
        <title>Deciphering the key players within the bacterial microbiota associated with aerial crown gall tumors on rhododendron: Insights into the gallobiome.</title>
        <authorList>
            <person name="Kuzmanovic N."/>
            <person name="Nesme J."/>
            <person name="Wolf J."/>
            <person name="Neumann-Schaal M."/>
            <person name="Petersen J."/>
            <person name="Fernandez-Gnecco G."/>
            <person name="Sproeer C."/>
            <person name="Bunk B."/>
            <person name="Overmann J."/>
            <person name="Sorensen S.J."/>
            <person name="Idczak E."/>
            <person name="Smalla K."/>
        </authorList>
    </citation>
    <scope>NUCLEOTIDE SEQUENCE [LARGE SCALE GENOMIC DNA]</scope>
    <source>
        <strain evidence="3">Rho-14.1</strain>
    </source>
</reference>
<dbReference type="NCBIfam" id="TIGR02675">
    <property type="entry name" value="tape_meas_nterm"/>
    <property type="match status" value="1"/>
</dbReference>
<dbReference type="EMBL" id="JAVRAD010000026">
    <property type="protein sequence ID" value="MDX8332890.1"/>
    <property type="molecule type" value="Genomic_DNA"/>
</dbReference>
<dbReference type="Proteomes" id="UP001277561">
    <property type="component" value="Unassembled WGS sequence"/>
</dbReference>
<organism evidence="3 4">
    <name type="scientific">Agrobacterium rosae</name>
    <dbReference type="NCBI Taxonomy" id="1972867"/>
    <lineage>
        <taxon>Bacteria</taxon>
        <taxon>Pseudomonadati</taxon>
        <taxon>Pseudomonadota</taxon>
        <taxon>Alphaproteobacteria</taxon>
        <taxon>Hyphomicrobiales</taxon>
        <taxon>Rhizobiaceae</taxon>
        <taxon>Rhizobium/Agrobacterium group</taxon>
        <taxon>Agrobacterium</taxon>
    </lineage>
</organism>